<dbReference type="RefSeq" id="WP_077588785.1">
    <property type="nucleotide sequence ID" value="NZ_CP019640.1"/>
</dbReference>
<dbReference type="InterPro" id="IPR016120">
    <property type="entry name" value="Sig_transdc_His_kin_SpoOB"/>
</dbReference>
<dbReference type="Pfam" id="PF14689">
    <property type="entry name" value="SPOB_a"/>
    <property type="match status" value="1"/>
</dbReference>
<name>A0A1Q2KXM6_9BACL</name>
<dbReference type="Gene3D" id="3.30.565.30">
    <property type="entry name" value="Sporulation initiation phosphotransferase B (SpoOB), C-terminal domain"/>
    <property type="match status" value="1"/>
</dbReference>
<reference evidence="5 6" key="1">
    <citation type="submission" date="2017-02" db="EMBL/GenBank/DDBJ databases">
        <title>The complete genomic sequence of a novel cold adapted crude oil-degrading bacterium Planococcus qaidamina Y42.</title>
        <authorList>
            <person name="Yang R."/>
        </authorList>
    </citation>
    <scope>NUCLEOTIDE SEQUENCE [LARGE SCALE GENOMIC DNA]</scope>
    <source>
        <strain evidence="5 6">Y42</strain>
    </source>
</reference>
<gene>
    <name evidence="5" type="ORF">B0X71_07240</name>
</gene>
<dbReference type="Proteomes" id="UP000188184">
    <property type="component" value="Chromosome"/>
</dbReference>
<organism evidence="5 6">
    <name type="scientific">Planococcus lenghuensis</name>
    <dbReference type="NCBI Taxonomy" id="2213202"/>
    <lineage>
        <taxon>Bacteria</taxon>
        <taxon>Bacillati</taxon>
        <taxon>Bacillota</taxon>
        <taxon>Bacilli</taxon>
        <taxon>Bacillales</taxon>
        <taxon>Caryophanaceae</taxon>
        <taxon>Planococcus</taxon>
    </lineage>
</organism>
<dbReference type="AlphaFoldDB" id="A0A1Q2KXM6"/>
<dbReference type="InterPro" id="IPR037100">
    <property type="entry name" value="Spo0B_C_sf"/>
</dbReference>
<dbReference type="InterPro" id="IPR039506">
    <property type="entry name" value="SPOB_a"/>
</dbReference>
<evidence type="ECO:0000256" key="1">
    <source>
        <dbReference type="ARBA" id="ARBA00022553"/>
    </source>
</evidence>
<protein>
    <recommendedName>
        <fullName evidence="4">SpoOB alpha-helical domain-containing protein</fullName>
    </recommendedName>
</protein>
<evidence type="ECO:0000313" key="5">
    <source>
        <dbReference type="EMBL" id="AQQ52903.1"/>
    </source>
</evidence>
<keyword evidence="3" id="KW-0418">Kinase</keyword>
<proteinExistence type="predicted"/>
<sequence>MKDKLTVAEALQHARHDFLNKLQLIKINADLGKTDRISGLIEEFAELAKVQSCLVRLGLPVTEEWLLTAGWRFPEFLVNVECSGDRAPQELDQQFTDFLEALLIGITETCDMETETVCTVRLGAEQSLFKITVLLNGHLPALPSYPEDVLTVEQQQAEQDTIITVTAKLEG</sequence>
<dbReference type="Gene3D" id="1.10.287.130">
    <property type="match status" value="1"/>
</dbReference>
<dbReference type="GO" id="GO:0000155">
    <property type="term" value="F:phosphorelay sensor kinase activity"/>
    <property type="evidence" value="ECO:0007669"/>
    <property type="project" value="InterPro"/>
</dbReference>
<keyword evidence="6" id="KW-1185">Reference proteome</keyword>
<dbReference type="OrthoDB" id="2375606at2"/>
<feature type="domain" description="SpoOB alpha-helical" evidence="4">
    <location>
        <begin position="6"/>
        <end position="54"/>
    </location>
</feature>
<evidence type="ECO:0000313" key="6">
    <source>
        <dbReference type="Proteomes" id="UP000188184"/>
    </source>
</evidence>
<evidence type="ECO:0000259" key="4">
    <source>
        <dbReference type="Pfam" id="PF14689"/>
    </source>
</evidence>
<keyword evidence="2" id="KW-0808">Transferase</keyword>
<dbReference type="KEGG" id="pmar:B0X71_07240"/>
<evidence type="ECO:0000256" key="3">
    <source>
        <dbReference type="ARBA" id="ARBA00022777"/>
    </source>
</evidence>
<accession>A0A1Q2KXM6</accession>
<evidence type="ECO:0000256" key="2">
    <source>
        <dbReference type="ARBA" id="ARBA00022679"/>
    </source>
</evidence>
<keyword evidence="1" id="KW-0597">Phosphoprotein</keyword>
<dbReference type="EMBL" id="CP019640">
    <property type="protein sequence ID" value="AQQ52903.1"/>
    <property type="molecule type" value="Genomic_DNA"/>
</dbReference>
<dbReference type="SUPFAM" id="SSF55890">
    <property type="entry name" value="Sporulation response regulatory protein Spo0B"/>
    <property type="match status" value="1"/>
</dbReference>